<protein>
    <submittedName>
        <fullName evidence="1">2-haloacid dehalogenase</fullName>
    </submittedName>
</protein>
<keyword evidence="2" id="KW-1185">Reference proteome</keyword>
<reference evidence="1 2" key="1">
    <citation type="submission" date="2017-11" db="EMBL/GenBank/DDBJ databases">
        <title>Genomic Encyclopedia of Archaeal and Bacterial Type Strains, Phase II (KMG-II): From Individual Species to Whole Genera.</title>
        <authorList>
            <person name="Goeker M."/>
        </authorList>
    </citation>
    <scope>NUCLEOTIDE SEQUENCE [LARGE SCALE GENOMIC DNA]</scope>
    <source>
        <strain evidence="1 2">DSM 27763</strain>
    </source>
</reference>
<dbReference type="CDD" id="cd02603">
    <property type="entry name" value="HAD_sEH-N_like"/>
    <property type="match status" value="1"/>
</dbReference>
<evidence type="ECO:0000313" key="1">
    <source>
        <dbReference type="EMBL" id="PJJ58264.1"/>
    </source>
</evidence>
<gene>
    <name evidence="1" type="ORF">CLV56_2511</name>
</gene>
<dbReference type="SFLD" id="SFLDS00003">
    <property type="entry name" value="Haloacid_Dehalogenase"/>
    <property type="match status" value="1"/>
</dbReference>
<dbReference type="InterPro" id="IPR006439">
    <property type="entry name" value="HAD-SF_hydro_IA"/>
</dbReference>
<sequence>MAPDLNPVVFDLGNVLIGWDPHPAIAAEVGDERASRFLADDDFDFSAWNHAQDAGRGWDEAERVASVDFPQYADEIVAYRRHFDASLLGTIDGTEEIVRELHAAGIRLYALTNWSAELFGNALRRFDVLHLFDDIVVSGQERVAKPDPAIYAALARRAGRPLRGMVFVDDTPRNVAAAREADLDAVVFTTPDAFRSDLIARGYPLAPHAPTAPLSDFPAKA</sequence>
<evidence type="ECO:0000313" key="2">
    <source>
        <dbReference type="Proteomes" id="UP000230842"/>
    </source>
</evidence>
<dbReference type="Gene3D" id="3.40.50.1000">
    <property type="entry name" value="HAD superfamily/HAD-like"/>
    <property type="match status" value="1"/>
</dbReference>
<dbReference type="PANTHER" id="PTHR43611:SF3">
    <property type="entry name" value="FLAVIN MONONUCLEOTIDE HYDROLASE 1, CHLOROPLATIC"/>
    <property type="match status" value="1"/>
</dbReference>
<dbReference type="Proteomes" id="UP000230842">
    <property type="component" value="Unassembled WGS sequence"/>
</dbReference>
<accession>A0A0B2BIG0</accession>
<dbReference type="EMBL" id="PGEZ01000001">
    <property type="protein sequence ID" value="PJJ58264.1"/>
    <property type="molecule type" value="Genomic_DNA"/>
</dbReference>
<comment type="caution">
    <text evidence="1">The sequence shown here is derived from an EMBL/GenBank/DDBJ whole genome shotgun (WGS) entry which is preliminary data.</text>
</comment>
<dbReference type="Pfam" id="PF00702">
    <property type="entry name" value="Hydrolase"/>
    <property type="match status" value="1"/>
</dbReference>
<dbReference type="InterPro" id="IPR023214">
    <property type="entry name" value="HAD_sf"/>
</dbReference>
<dbReference type="PRINTS" id="PR00413">
    <property type="entry name" value="HADHALOGNASE"/>
</dbReference>
<dbReference type="OrthoDB" id="9797415at2"/>
<dbReference type="SUPFAM" id="SSF56784">
    <property type="entry name" value="HAD-like"/>
    <property type="match status" value="1"/>
</dbReference>
<dbReference type="SFLD" id="SFLDG01129">
    <property type="entry name" value="C1.5:_HAD__Beta-PGM__Phosphata"/>
    <property type="match status" value="1"/>
</dbReference>
<dbReference type="AlphaFoldDB" id="A0A0B2BIG0"/>
<proteinExistence type="predicted"/>
<organism evidence="1 2">
    <name type="scientific">Mumia flava</name>
    <dbReference type="NCBI Taxonomy" id="1348852"/>
    <lineage>
        <taxon>Bacteria</taxon>
        <taxon>Bacillati</taxon>
        <taxon>Actinomycetota</taxon>
        <taxon>Actinomycetes</taxon>
        <taxon>Propionibacteriales</taxon>
        <taxon>Nocardioidaceae</taxon>
        <taxon>Mumia</taxon>
    </lineage>
</organism>
<dbReference type="PANTHER" id="PTHR43611">
    <property type="entry name" value="ALPHA-D-GLUCOSE 1-PHOSPHATE PHOSPHATASE"/>
    <property type="match status" value="1"/>
</dbReference>
<dbReference type="InterPro" id="IPR036412">
    <property type="entry name" value="HAD-like_sf"/>
</dbReference>
<dbReference type="NCBIfam" id="TIGR01509">
    <property type="entry name" value="HAD-SF-IA-v3"/>
    <property type="match status" value="1"/>
</dbReference>
<name>A0A0B2BIG0_9ACTN</name>
<dbReference type="RefSeq" id="WP_039347248.1">
    <property type="nucleotide sequence ID" value="NZ_PGEZ01000001.1"/>
</dbReference>